<reference evidence="1 2" key="1">
    <citation type="submission" date="2020-05" db="EMBL/GenBank/DDBJ databases">
        <title>Complete genome sequence of Gemmatimonas greenlandica TET16.</title>
        <authorList>
            <person name="Zeng Y."/>
        </authorList>
    </citation>
    <scope>NUCLEOTIDE SEQUENCE [LARGE SCALE GENOMIC DNA]</scope>
    <source>
        <strain evidence="1 2">TET16</strain>
    </source>
</reference>
<keyword evidence="1" id="KW-0645">Protease</keyword>
<dbReference type="Proteomes" id="UP000500938">
    <property type="component" value="Chromosome"/>
</dbReference>
<dbReference type="KEGG" id="ggr:HKW67_09405"/>
<keyword evidence="1" id="KW-0378">Hydrolase</keyword>
<dbReference type="InterPro" id="IPR037066">
    <property type="entry name" value="Plug_dom_sf"/>
</dbReference>
<evidence type="ECO:0000313" key="2">
    <source>
        <dbReference type="Proteomes" id="UP000500938"/>
    </source>
</evidence>
<gene>
    <name evidence="1" type="ORF">HKW67_09405</name>
</gene>
<dbReference type="Gene3D" id="2.60.40.1120">
    <property type="entry name" value="Carboxypeptidase-like, regulatory domain"/>
    <property type="match status" value="1"/>
</dbReference>
<evidence type="ECO:0000313" key="1">
    <source>
        <dbReference type="EMBL" id="QJR35712.1"/>
    </source>
</evidence>
<dbReference type="AlphaFoldDB" id="A0A6M4ISB9"/>
<organism evidence="1 2">
    <name type="scientific">Gemmatimonas groenlandica</name>
    <dbReference type="NCBI Taxonomy" id="2732249"/>
    <lineage>
        <taxon>Bacteria</taxon>
        <taxon>Pseudomonadati</taxon>
        <taxon>Gemmatimonadota</taxon>
        <taxon>Gemmatimonadia</taxon>
        <taxon>Gemmatimonadales</taxon>
        <taxon>Gemmatimonadaceae</taxon>
        <taxon>Gemmatimonas</taxon>
    </lineage>
</organism>
<dbReference type="Gene3D" id="2.170.130.10">
    <property type="entry name" value="TonB-dependent receptor, plug domain"/>
    <property type="match status" value="1"/>
</dbReference>
<dbReference type="Pfam" id="PF13620">
    <property type="entry name" value="CarboxypepD_reg"/>
    <property type="match status" value="1"/>
</dbReference>
<keyword evidence="1" id="KW-0121">Carboxypeptidase</keyword>
<name>A0A6M4ISB9_9BACT</name>
<protein>
    <submittedName>
        <fullName evidence="1">Carboxypeptidase regulatory-like domain-containing protein</fullName>
    </submittedName>
</protein>
<dbReference type="EMBL" id="CP053085">
    <property type="protein sequence ID" value="QJR35712.1"/>
    <property type="molecule type" value="Genomic_DNA"/>
</dbReference>
<sequence length="248" mass="26377">MFALLAQPVVAQSGSQAATLRGRILDAVSGAPLVGATVAATTTGASVQTDSAGRYRIEGLKVGIHRFLVSAAGYNRGSVTLAFAQREVMERDLELDPVGRALSAEDSAKAQVLPTVPVTAPMSAGRRFDDFERRRTTGRGQYLTRTQLEEGHFSTLQDAMRPLRGVRYSCAGSTCLVSMARAPLGCSPDYVVDERVDNMFGPLVPVRDIQAIEVYTGASDVPGEFAGTNAGCGVIVIWTTNGRAPKRK</sequence>
<proteinExistence type="predicted"/>
<keyword evidence="2" id="KW-1185">Reference proteome</keyword>
<dbReference type="RefSeq" id="WP_171225143.1">
    <property type="nucleotide sequence ID" value="NZ_CP053085.1"/>
</dbReference>
<accession>A0A6M4ISB9</accession>
<dbReference type="InterPro" id="IPR008969">
    <property type="entry name" value="CarboxyPept-like_regulatory"/>
</dbReference>
<dbReference type="SUPFAM" id="SSF49464">
    <property type="entry name" value="Carboxypeptidase regulatory domain-like"/>
    <property type="match status" value="1"/>
</dbReference>
<dbReference type="GO" id="GO:0004180">
    <property type="term" value="F:carboxypeptidase activity"/>
    <property type="evidence" value="ECO:0007669"/>
    <property type="project" value="UniProtKB-KW"/>
</dbReference>